<accession>A0A0N4URE1</accession>
<evidence type="ECO:0000313" key="2">
    <source>
        <dbReference type="EMBL" id="VDN60963.1"/>
    </source>
</evidence>
<dbReference type="Proteomes" id="UP000274756">
    <property type="component" value="Unassembled WGS sequence"/>
</dbReference>
<dbReference type="Gene3D" id="3.40.33.10">
    <property type="entry name" value="CAP"/>
    <property type="match status" value="1"/>
</dbReference>
<evidence type="ECO:0000313" key="3">
    <source>
        <dbReference type="Proteomes" id="UP000038040"/>
    </source>
</evidence>
<feature type="domain" description="SCP" evidence="1">
    <location>
        <begin position="40"/>
        <end position="114"/>
    </location>
</feature>
<evidence type="ECO:0000313" key="4">
    <source>
        <dbReference type="Proteomes" id="UP000274756"/>
    </source>
</evidence>
<dbReference type="Proteomes" id="UP000038040">
    <property type="component" value="Unplaced"/>
</dbReference>
<dbReference type="WBParaSite" id="DME_0001061701-mRNA-1">
    <property type="protein sequence ID" value="DME_0001061701-mRNA-1"/>
    <property type="gene ID" value="DME_0001061701"/>
</dbReference>
<protein>
    <submittedName>
        <fullName evidence="5">SCP domain-containing protein</fullName>
    </submittedName>
</protein>
<dbReference type="InterPro" id="IPR014044">
    <property type="entry name" value="CAP_dom"/>
</dbReference>
<evidence type="ECO:0000259" key="1">
    <source>
        <dbReference type="Pfam" id="PF00188"/>
    </source>
</evidence>
<dbReference type="InterPro" id="IPR035940">
    <property type="entry name" value="CAP_sf"/>
</dbReference>
<dbReference type="EMBL" id="UYYG01001282">
    <property type="protein sequence ID" value="VDN60963.1"/>
    <property type="molecule type" value="Genomic_DNA"/>
</dbReference>
<name>A0A0N4URE1_DRAME</name>
<dbReference type="AlphaFoldDB" id="A0A0N4URE1"/>
<proteinExistence type="predicted"/>
<dbReference type="Pfam" id="PF00188">
    <property type="entry name" value="CAP"/>
    <property type="match status" value="1"/>
</dbReference>
<evidence type="ECO:0000313" key="5">
    <source>
        <dbReference type="WBParaSite" id="DME_0001061701-mRNA-1"/>
    </source>
</evidence>
<keyword evidence="4" id="KW-1185">Reference proteome</keyword>
<sequence>MQRAKQCDFVHSKEPSFLGESRKITWIDDSRKIWGKKLFNESFILEAAEAWWKSGSSNNYISDFEDFTHHKFLEESDFFAQLASMEKTYIGCGTANCPAHDAEFNTMQTVVCQYYPRIQRNSSKSVELWGALRTYEQQIRDVIQDHS</sequence>
<organism evidence="3 5">
    <name type="scientific">Dracunculus medinensis</name>
    <name type="common">Guinea worm</name>
    <dbReference type="NCBI Taxonomy" id="318479"/>
    <lineage>
        <taxon>Eukaryota</taxon>
        <taxon>Metazoa</taxon>
        <taxon>Ecdysozoa</taxon>
        <taxon>Nematoda</taxon>
        <taxon>Chromadorea</taxon>
        <taxon>Rhabditida</taxon>
        <taxon>Spirurina</taxon>
        <taxon>Dracunculoidea</taxon>
        <taxon>Dracunculidae</taxon>
        <taxon>Dracunculus</taxon>
    </lineage>
</organism>
<gene>
    <name evidence="2" type="ORF">DME_LOCUS10936</name>
</gene>
<reference evidence="5" key="1">
    <citation type="submission" date="2017-02" db="UniProtKB">
        <authorList>
            <consortium name="WormBaseParasite"/>
        </authorList>
    </citation>
    <scope>IDENTIFICATION</scope>
</reference>
<reference evidence="2 4" key="2">
    <citation type="submission" date="2018-11" db="EMBL/GenBank/DDBJ databases">
        <authorList>
            <consortium name="Pathogen Informatics"/>
        </authorList>
    </citation>
    <scope>NUCLEOTIDE SEQUENCE [LARGE SCALE GENOMIC DNA]</scope>
</reference>
<dbReference type="SUPFAM" id="SSF55797">
    <property type="entry name" value="PR-1-like"/>
    <property type="match status" value="1"/>
</dbReference>